<gene>
    <name evidence="3" type="primary">ureF</name>
    <name evidence="4" type="ORF">GV832_10535</name>
</gene>
<comment type="similarity">
    <text evidence="3">Belongs to the UreF family.</text>
</comment>
<protein>
    <recommendedName>
        <fullName evidence="3">Urease accessory protein UreF</fullName>
    </recommendedName>
</protein>
<keyword evidence="1 3" id="KW-0996">Nickel insertion</keyword>
<comment type="subunit">
    <text evidence="3">UreD, UreF and UreG form a complex that acts as a GTP-hydrolysis-dependent molecular chaperone, activating the urease apoprotein by helping to assemble the nickel containing metallocenter of UreC. The UreE protein probably delivers the nickel.</text>
</comment>
<keyword evidence="2 3" id="KW-0143">Chaperone</keyword>
<proteinExistence type="inferred from homology"/>
<dbReference type="HAMAP" id="MF_01385">
    <property type="entry name" value="UreF"/>
    <property type="match status" value="1"/>
</dbReference>
<evidence type="ECO:0000256" key="1">
    <source>
        <dbReference type="ARBA" id="ARBA00022988"/>
    </source>
</evidence>
<evidence type="ECO:0000313" key="5">
    <source>
        <dbReference type="Proteomes" id="UP001193501"/>
    </source>
</evidence>
<sequence length="205" mass="21522">MSEARLLLTQLLSPAFPIGSYAYSQGLEVAMASGRVHDVETLQDWIEGVILFGSARIDMALIAQARAPGADLAALAALALAYAPARERAEELRDQGAAFAACARALGLDIPDLPYPVALGAATSSLPLPDTEVLALYLHSLAAQLTSAAVRFLPLSATLGQRLMARLAPLIVTQAQSAPELTSAHLAADLAAMAHETLQPRIFRS</sequence>
<dbReference type="EMBL" id="JAABNR010000009">
    <property type="protein sequence ID" value="NBZ88014.1"/>
    <property type="molecule type" value="Genomic_DNA"/>
</dbReference>
<comment type="subcellular location">
    <subcellularLocation>
        <location evidence="3">Cytoplasm</location>
    </subcellularLocation>
</comment>
<dbReference type="Pfam" id="PF01730">
    <property type="entry name" value="UreF"/>
    <property type="match status" value="1"/>
</dbReference>
<keyword evidence="5" id="KW-1185">Reference proteome</keyword>
<evidence type="ECO:0000313" key="4">
    <source>
        <dbReference type="EMBL" id="NBZ88014.1"/>
    </source>
</evidence>
<reference evidence="4" key="1">
    <citation type="submission" date="2020-01" db="EMBL/GenBank/DDBJ databases">
        <authorList>
            <person name="Chen W.-M."/>
        </authorList>
    </citation>
    <scope>NUCLEOTIDE SEQUENCE</scope>
    <source>
        <strain evidence="4">CYK-10</strain>
    </source>
</reference>
<comment type="function">
    <text evidence="3">Required for maturation of urease via the functional incorporation of the urease nickel metallocenter.</text>
</comment>
<dbReference type="PANTHER" id="PTHR33620:SF1">
    <property type="entry name" value="UREASE ACCESSORY PROTEIN F"/>
    <property type="match status" value="1"/>
</dbReference>
<accession>A0AAE4Y9W9</accession>
<dbReference type="InterPro" id="IPR002639">
    <property type="entry name" value="UreF"/>
</dbReference>
<comment type="caution">
    <text evidence="4">The sequence shown here is derived from an EMBL/GenBank/DDBJ whole genome shotgun (WGS) entry which is preliminary data.</text>
</comment>
<dbReference type="Gene3D" id="1.10.4190.10">
    <property type="entry name" value="Urease accessory protein UreF"/>
    <property type="match status" value="1"/>
</dbReference>
<evidence type="ECO:0000256" key="3">
    <source>
        <dbReference type="HAMAP-Rule" id="MF_01385"/>
    </source>
</evidence>
<dbReference type="GO" id="GO:0016151">
    <property type="term" value="F:nickel cation binding"/>
    <property type="evidence" value="ECO:0007669"/>
    <property type="project" value="UniProtKB-UniRule"/>
</dbReference>
<dbReference type="PIRSF" id="PIRSF009467">
    <property type="entry name" value="Ureas_acces_UreF"/>
    <property type="match status" value="1"/>
</dbReference>
<evidence type="ECO:0000256" key="2">
    <source>
        <dbReference type="ARBA" id="ARBA00023186"/>
    </source>
</evidence>
<dbReference type="PANTHER" id="PTHR33620">
    <property type="entry name" value="UREASE ACCESSORY PROTEIN F"/>
    <property type="match status" value="1"/>
</dbReference>
<dbReference type="Proteomes" id="UP001193501">
    <property type="component" value="Unassembled WGS sequence"/>
</dbReference>
<dbReference type="AlphaFoldDB" id="A0AAE4Y9W9"/>
<name>A0AAE4Y9W9_9RHOB</name>
<dbReference type="GO" id="GO:0005737">
    <property type="term" value="C:cytoplasm"/>
    <property type="evidence" value="ECO:0007669"/>
    <property type="project" value="UniProtKB-SubCell"/>
</dbReference>
<keyword evidence="3" id="KW-0963">Cytoplasm</keyword>
<dbReference type="InterPro" id="IPR038277">
    <property type="entry name" value="UreF_sf"/>
</dbReference>
<organism evidence="4 5">
    <name type="scientific">Stagnihabitans tardus</name>
    <dbReference type="NCBI Taxonomy" id="2699202"/>
    <lineage>
        <taxon>Bacteria</taxon>
        <taxon>Pseudomonadati</taxon>
        <taxon>Pseudomonadota</taxon>
        <taxon>Alphaproteobacteria</taxon>
        <taxon>Rhodobacterales</taxon>
        <taxon>Paracoccaceae</taxon>
        <taxon>Stagnihabitans</taxon>
    </lineage>
</organism>